<evidence type="ECO:0000259" key="1">
    <source>
        <dbReference type="Pfam" id="PF17389"/>
    </source>
</evidence>
<dbReference type="RefSeq" id="WP_114297043.1">
    <property type="nucleotide sequence ID" value="NZ_QPJT01000006.1"/>
</dbReference>
<dbReference type="PANTHER" id="PTHR34987">
    <property type="entry name" value="C, PUTATIVE (AFU_ORTHOLOGUE AFUA_3G02880)-RELATED"/>
    <property type="match status" value="1"/>
</dbReference>
<protein>
    <submittedName>
        <fullName evidence="3">Alpha-L-rhamnosidase-like protein</fullName>
    </submittedName>
</protein>
<keyword evidence="4" id="KW-1185">Reference proteome</keyword>
<organism evidence="3 4">
    <name type="scientific">Anaerobacterium chartisolvens</name>
    <dbReference type="NCBI Taxonomy" id="1297424"/>
    <lineage>
        <taxon>Bacteria</taxon>
        <taxon>Bacillati</taxon>
        <taxon>Bacillota</taxon>
        <taxon>Clostridia</taxon>
        <taxon>Eubacteriales</taxon>
        <taxon>Oscillospiraceae</taxon>
        <taxon>Anaerobacterium</taxon>
    </lineage>
</organism>
<gene>
    <name evidence="3" type="ORF">DFR58_10661</name>
</gene>
<dbReference type="Pfam" id="PF21104">
    <property type="entry name" value="Glyco_hydro_78_N"/>
    <property type="match status" value="1"/>
</dbReference>
<dbReference type="Gene3D" id="1.50.10.10">
    <property type="match status" value="1"/>
</dbReference>
<sequence length="534" mass="62532">MKIQTVEMELRKNDKFLKIAEGLKPRLIQKVIYPKDIVKVVRDKTVIHGWKVNKADSIDNLREYACGRGDKFILDFGAHEVGYLTMKIRPVGSPPDAPLRLKLIFGEMPCEVKEPFSEYNGWISSSWLQEEIINIDILPQVLSLPRRYSFRYLKAEVIDTSPKYKVSFDEIYCKTVTSADLSAVKELPSMIDKELIEIDRVSIKTLQDCMQEVFEDGPKRDRRLWIGDLRLQAIANYKTFKNYDLVKRCLYLFAGITRQDGQISSCLFIEPEVTADNTFLYDYSLLFVDCLYSYYKATGDMETLKDLWESAYRQIEIALERLDENNIERDDNEWWAFIDWHEDLNKQTPAQAVLIYCMKRALKLSEELDFKEKDFLKEKVNQVSAAAITYLWDKEKGFFVSGKTKQISWASQIWMVLAEVLTKEENEALMERLFEKQPKLKLTTPYAYHHLVDALILTGKKDFAIEQIKAYWGEMIKDGADTFWELYNPEDKNYSPYGSNLINSYCHAWSCTPTYFIRNYFMQENCILKSNLVK</sequence>
<dbReference type="EMBL" id="QPJT01000006">
    <property type="protein sequence ID" value="RCX17893.1"/>
    <property type="molecule type" value="Genomic_DNA"/>
</dbReference>
<dbReference type="PANTHER" id="PTHR34987:SF4">
    <property type="entry name" value="ALPHA-L-RHAMNOSIDASE C-TERMINAL DOMAIN-CONTAINING PROTEIN"/>
    <property type="match status" value="1"/>
</dbReference>
<dbReference type="OrthoDB" id="9815108at2"/>
<dbReference type="InterPro" id="IPR049164">
    <property type="entry name" value="Glyco_hydro_78_N"/>
</dbReference>
<dbReference type="Proteomes" id="UP000253034">
    <property type="component" value="Unassembled WGS sequence"/>
</dbReference>
<dbReference type="Pfam" id="PF17389">
    <property type="entry name" value="Bac_rhamnosid6H"/>
    <property type="match status" value="1"/>
</dbReference>
<accession>A0A369B8P2</accession>
<comment type="caution">
    <text evidence="3">The sequence shown here is derived from an EMBL/GenBank/DDBJ whole genome shotgun (WGS) entry which is preliminary data.</text>
</comment>
<dbReference type="GO" id="GO:0005975">
    <property type="term" value="P:carbohydrate metabolic process"/>
    <property type="evidence" value="ECO:0007669"/>
    <property type="project" value="InterPro"/>
</dbReference>
<feature type="domain" description="Alpha-L-rhamnosidase six-hairpin glycosidase" evidence="1">
    <location>
        <begin position="196"/>
        <end position="519"/>
    </location>
</feature>
<dbReference type="InterPro" id="IPR008928">
    <property type="entry name" value="6-hairpin_glycosidase_sf"/>
</dbReference>
<dbReference type="AlphaFoldDB" id="A0A369B8P2"/>
<feature type="domain" description="Glycosyl hydrolase family 78 alpha-rhamnosidase N-terminal" evidence="2">
    <location>
        <begin position="34"/>
        <end position="175"/>
    </location>
</feature>
<proteinExistence type="predicted"/>
<dbReference type="InterPro" id="IPR035396">
    <property type="entry name" value="Bac_rhamnosid6H"/>
</dbReference>
<reference evidence="3 4" key="1">
    <citation type="submission" date="2018-07" db="EMBL/GenBank/DDBJ databases">
        <title>Genomic Encyclopedia of Type Strains, Phase IV (KMG-IV): sequencing the most valuable type-strain genomes for metagenomic binning, comparative biology and taxonomic classification.</title>
        <authorList>
            <person name="Goeker M."/>
        </authorList>
    </citation>
    <scope>NUCLEOTIDE SEQUENCE [LARGE SCALE GENOMIC DNA]</scope>
    <source>
        <strain evidence="3 4">DSM 27016</strain>
    </source>
</reference>
<dbReference type="SUPFAM" id="SSF48208">
    <property type="entry name" value="Six-hairpin glycosidases"/>
    <property type="match status" value="1"/>
</dbReference>
<evidence type="ECO:0000259" key="2">
    <source>
        <dbReference type="Pfam" id="PF21104"/>
    </source>
</evidence>
<dbReference type="InterPro" id="IPR012341">
    <property type="entry name" value="6hp_glycosidase-like_sf"/>
</dbReference>
<evidence type="ECO:0000313" key="3">
    <source>
        <dbReference type="EMBL" id="RCX17893.1"/>
    </source>
</evidence>
<evidence type="ECO:0000313" key="4">
    <source>
        <dbReference type="Proteomes" id="UP000253034"/>
    </source>
</evidence>
<name>A0A369B8P2_9FIRM</name>